<dbReference type="InterPro" id="IPR013780">
    <property type="entry name" value="Glyco_hydro_b"/>
</dbReference>
<dbReference type="Pfam" id="PF00128">
    <property type="entry name" value="Alpha-amylase"/>
    <property type="match status" value="2"/>
</dbReference>
<dbReference type="SUPFAM" id="SSF81296">
    <property type="entry name" value="E set domains"/>
    <property type="match status" value="1"/>
</dbReference>
<evidence type="ECO:0000313" key="4">
    <source>
        <dbReference type="Proteomes" id="UP000184509"/>
    </source>
</evidence>
<comment type="similarity">
    <text evidence="1">Belongs to the glycosyl hydrolase 13 family.</text>
</comment>
<dbReference type="SMART" id="SM00642">
    <property type="entry name" value="Aamy"/>
    <property type="match status" value="1"/>
</dbReference>
<dbReference type="EMBL" id="FQTV01000014">
    <property type="protein sequence ID" value="SHF79670.1"/>
    <property type="molecule type" value="Genomic_DNA"/>
</dbReference>
<dbReference type="STRING" id="1297750.SAMN05444405_1142"/>
<dbReference type="NCBIfam" id="TIGR02104">
    <property type="entry name" value="pulA_typeI"/>
    <property type="match status" value="1"/>
</dbReference>
<dbReference type="RefSeq" id="WP_073402937.1">
    <property type="nucleotide sequence ID" value="NZ_FQTV01000014.1"/>
</dbReference>
<dbReference type="AlphaFoldDB" id="A0A1M5EKL2"/>
<dbReference type="SMR" id="A0A1M5EKL2"/>
<dbReference type="PROSITE" id="PS51257">
    <property type="entry name" value="PROKAR_LIPOPROTEIN"/>
    <property type="match status" value="1"/>
</dbReference>
<gene>
    <name evidence="3" type="ORF">SAMN05444405_1142</name>
</gene>
<dbReference type="OrthoDB" id="9805159at2"/>
<keyword evidence="4" id="KW-1185">Reference proteome</keyword>
<dbReference type="Gene3D" id="2.60.40.1180">
    <property type="entry name" value="Golgi alpha-mannosidase II"/>
    <property type="match status" value="1"/>
</dbReference>
<dbReference type="CDD" id="cd02860">
    <property type="entry name" value="E_set_Pullulanase"/>
    <property type="match status" value="1"/>
</dbReference>
<dbReference type="InterPro" id="IPR004193">
    <property type="entry name" value="Glyco_hydro_13_N"/>
</dbReference>
<evidence type="ECO:0000313" key="3">
    <source>
        <dbReference type="EMBL" id="SHF79670.1"/>
    </source>
</evidence>
<name>A0A1M5EKL2_9BACE</name>
<dbReference type="PANTHER" id="PTHR43002">
    <property type="entry name" value="GLYCOGEN DEBRANCHING ENZYME"/>
    <property type="match status" value="1"/>
</dbReference>
<dbReference type="GO" id="GO:0004553">
    <property type="term" value="F:hydrolase activity, hydrolyzing O-glycosyl compounds"/>
    <property type="evidence" value="ECO:0007669"/>
    <property type="project" value="InterPro"/>
</dbReference>
<dbReference type="Proteomes" id="UP000184509">
    <property type="component" value="Unassembled WGS sequence"/>
</dbReference>
<sequence length="664" mass="74026">MKLKSIVLMGLAIFAMSCTPEKRAYKSFDEYPVPSAPINEMVYTPSQTTFTLWSPTAEQVELMLFDSGDEGSAYQSVTLEPKEDGLWSASVNQNLKGKFYAFNVKIKEKWLGETPGIMAKAVGLNGKRAAVIDLADTNPQGWSSDQRPPLKSDADIILYEMHHRDFSVDTTSGIKNRGKFLALTEKGTKNTAGDATGIDHLKELGVTHVHLMPSFDFASIDESNLKANKYNWGYDPLNYNVPEGSYSTNPKEPAVRIVEFKKMVQSLHKAGIRVVMDVVYNHTSSIQGSNFELTAPGYFYRMKKNGKWANGSGCGNETASERGMMRKFMIESVVYWATEYHVDGFRFDLMGIHDIETMNQIRAALDKVDPSIYIYGEGWAAEQPQLPKEKLAMKENITKMPRIAAFSDELRDGLRGPFNDDKKGGFMTGISRKEMSVKFGLVGAIKHPQILNDSVNYSKAPWALQPTQMISYVSCHDDMCLVDRIKSSMPDASPAVIAAIDKLAVTAVFTSQGVPFIYAGEEIMRDKKMVHNSFESPDAVNAINWNNKTLYKDVFDYYKGLIAMRKAHPAFHMGNADLVRKNMEFLPVAGSNLIVFRLKGYSNGDSWDDIYVALNGDRAPRKFAVDPGKYTVVCKNGIINQYGLGTMYGGEVYVPGLSALIFHK</sequence>
<dbReference type="InterPro" id="IPR006047">
    <property type="entry name" value="GH13_cat_dom"/>
</dbReference>
<dbReference type="Pfam" id="PF02922">
    <property type="entry name" value="CBM_48"/>
    <property type="match status" value="1"/>
</dbReference>
<dbReference type="Gene3D" id="2.60.40.10">
    <property type="entry name" value="Immunoglobulins"/>
    <property type="match status" value="1"/>
</dbReference>
<dbReference type="Gene3D" id="3.20.20.80">
    <property type="entry name" value="Glycosidases"/>
    <property type="match status" value="1"/>
</dbReference>
<proteinExistence type="inferred from homology"/>
<dbReference type="GO" id="GO:0005975">
    <property type="term" value="P:carbohydrate metabolic process"/>
    <property type="evidence" value="ECO:0007669"/>
    <property type="project" value="InterPro"/>
</dbReference>
<protein>
    <submittedName>
        <fullName evidence="3">Pullulanase</fullName>
    </submittedName>
</protein>
<dbReference type="SUPFAM" id="SSF51445">
    <property type="entry name" value="(Trans)glycosidases"/>
    <property type="match status" value="1"/>
</dbReference>
<dbReference type="InterPro" id="IPR017853">
    <property type="entry name" value="GH"/>
</dbReference>
<dbReference type="InterPro" id="IPR049117">
    <property type="entry name" value="pulA_all-beta"/>
</dbReference>
<evidence type="ECO:0000259" key="2">
    <source>
        <dbReference type="SMART" id="SM00642"/>
    </source>
</evidence>
<dbReference type="InterPro" id="IPR014756">
    <property type="entry name" value="Ig_E-set"/>
</dbReference>
<dbReference type="InterPro" id="IPR013783">
    <property type="entry name" value="Ig-like_fold"/>
</dbReference>
<feature type="domain" description="Glycosyl hydrolase family 13 catalytic" evidence="2">
    <location>
        <begin position="189"/>
        <end position="565"/>
    </location>
</feature>
<dbReference type="Pfam" id="PF21653">
    <property type="entry name" value="pulA_all-beta"/>
    <property type="match status" value="1"/>
</dbReference>
<dbReference type="InterPro" id="IPR011840">
    <property type="entry name" value="PulA_typeI"/>
</dbReference>
<reference evidence="3 4" key="1">
    <citation type="submission" date="2016-11" db="EMBL/GenBank/DDBJ databases">
        <authorList>
            <person name="Jaros S."/>
            <person name="Januszkiewicz K."/>
            <person name="Wedrychowicz H."/>
        </authorList>
    </citation>
    <scope>NUCLEOTIDE SEQUENCE [LARGE SCALE GENOMIC DNA]</scope>
    <source>
        <strain evidence="3 4">DSM 26991</strain>
    </source>
</reference>
<dbReference type="CDD" id="cd11341">
    <property type="entry name" value="AmyAc_Pullulanase_LD-like"/>
    <property type="match status" value="1"/>
</dbReference>
<organism evidence="3 4">
    <name type="scientific">Bacteroides luti</name>
    <dbReference type="NCBI Taxonomy" id="1297750"/>
    <lineage>
        <taxon>Bacteria</taxon>
        <taxon>Pseudomonadati</taxon>
        <taxon>Bacteroidota</taxon>
        <taxon>Bacteroidia</taxon>
        <taxon>Bacteroidales</taxon>
        <taxon>Bacteroidaceae</taxon>
        <taxon>Bacteroides</taxon>
    </lineage>
</organism>
<evidence type="ECO:0000256" key="1">
    <source>
        <dbReference type="ARBA" id="ARBA00008061"/>
    </source>
</evidence>
<accession>A0A1M5EKL2</accession>